<dbReference type="Gene3D" id="3.40.50.300">
    <property type="entry name" value="P-loop containing nucleotide triphosphate hydrolases"/>
    <property type="match status" value="1"/>
</dbReference>
<dbReference type="OrthoDB" id="10251412at2759"/>
<dbReference type="AlphaFoldDB" id="A0A1Y2H544"/>
<dbReference type="InterPro" id="IPR003959">
    <property type="entry name" value="ATPase_AAA_core"/>
</dbReference>
<keyword evidence="3" id="KW-0999">Mitochondrion inner membrane</keyword>
<dbReference type="InterPro" id="IPR014851">
    <property type="entry name" value="BCS1_N"/>
</dbReference>
<dbReference type="GO" id="GO:0016887">
    <property type="term" value="F:ATP hydrolysis activity"/>
    <property type="evidence" value="ECO:0007669"/>
    <property type="project" value="InterPro"/>
</dbReference>
<dbReference type="PANTHER" id="PTHR23070">
    <property type="entry name" value="BCS1 AAA-TYPE ATPASE"/>
    <property type="match status" value="1"/>
</dbReference>
<dbReference type="InterPro" id="IPR003593">
    <property type="entry name" value="AAA+_ATPase"/>
</dbReference>
<reference evidence="6 7" key="1">
    <citation type="submission" date="2016-07" db="EMBL/GenBank/DDBJ databases">
        <title>Pervasive Adenine N6-methylation of Active Genes in Fungi.</title>
        <authorList>
            <consortium name="DOE Joint Genome Institute"/>
            <person name="Mondo S.J."/>
            <person name="Dannebaum R.O."/>
            <person name="Kuo R.C."/>
            <person name="Labutti K."/>
            <person name="Haridas S."/>
            <person name="Kuo A."/>
            <person name="Salamov A."/>
            <person name="Ahrendt S.R."/>
            <person name="Lipzen A."/>
            <person name="Sullivan W."/>
            <person name="Andreopoulos W.B."/>
            <person name="Clum A."/>
            <person name="Lindquist E."/>
            <person name="Daum C."/>
            <person name="Ramamoorthy G.K."/>
            <person name="Gryganskyi A."/>
            <person name="Culley D."/>
            <person name="Magnuson J.K."/>
            <person name="James T.Y."/>
            <person name="O'Malley M.A."/>
            <person name="Stajich J.E."/>
            <person name="Spatafora J.W."/>
            <person name="Visel A."/>
            <person name="Grigoriev I.V."/>
        </authorList>
    </citation>
    <scope>NUCLEOTIDE SEQUENCE [LARGE SCALE GENOMIC DNA]</scope>
    <source>
        <strain evidence="6 7">PL171</strain>
    </source>
</reference>
<feature type="domain" description="BCS1 N-terminal" evidence="5">
    <location>
        <begin position="84"/>
        <end position="281"/>
    </location>
</feature>
<dbReference type="Pfam" id="PF00004">
    <property type="entry name" value="AAA"/>
    <property type="match status" value="1"/>
</dbReference>
<feature type="domain" description="AAA+ ATPase" evidence="4">
    <location>
        <begin position="312"/>
        <end position="465"/>
    </location>
</feature>
<name>A0A1Y2H544_9FUNG</name>
<dbReference type="InterPro" id="IPR027417">
    <property type="entry name" value="P-loop_NTPase"/>
</dbReference>
<comment type="subcellular location">
    <subcellularLocation>
        <location evidence="1">Mitochondrion inner membrane</location>
        <topology evidence="1">Single-pass membrane protein</topology>
    </subcellularLocation>
</comment>
<organism evidence="6 7">
    <name type="scientific">Catenaria anguillulae PL171</name>
    <dbReference type="NCBI Taxonomy" id="765915"/>
    <lineage>
        <taxon>Eukaryota</taxon>
        <taxon>Fungi</taxon>
        <taxon>Fungi incertae sedis</taxon>
        <taxon>Blastocladiomycota</taxon>
        <taxon>Blastocladiomycetes</taxon>
        <taxon>Blastocladiales</taxon>
        <taxon>Catenariaceae</taxon>
        <taxon>Catenaria</taxon>
    </lineage>
</organism>
<evidence type="ECO:0000259" key="5">
    <source>
        <dbReference type="SMART" id="SM01024"/>
    </source>
</evidence>
<dbReference type="Proteomes" id="UP000193411">
    <property type="component" value="Unassembled WGS sequence"/>
</dbReference>
<dbReference type="SMART" id="SM01024">
    <property type="entry name" value="BCS1_N"/>
    <property type="match status" value="1"/>
</dbReference>
<dbReference type="GO" id="GO:0005524">
    <property type="term" value="F:ATP binding"/>
    <property type="evidence" value="ECO:0007669"/>
    <property type="project" value="InterPro"/>
</dbReference>
<dbReference type="GO" id="GO:0005743">
    <property type="term" value="C:mitochondrial inner membrane"/>
    <property type="evidence" value="ECO:0007669"/>
    <property type="project" value="UniProtKB-SubCell"/>
</dbReference>
<dbReference type="STRING" id="765915.A0A1Y2H544"/>
<dbReference type="EMBL" id="MCFL01000135">
    <property type="protein sequence ID" value="ORZ29690.1"/>
    <property type="molecule type" value="Genomic_DNA"/>
</dbReference>
<evidence type="ECO:0000313" key="7">
    <source>
        <dbReference type="Proteomes" id="UP000193411"/>
    </source>
</evidence>
<keyword evidence="6" id="KW-0378">Hydrolase</keyword>
<evidence type="ECO:0000259" key="4">
    <source>
        <dbReference type="SMART" id="SM00382"/>
    </source>
</evidence>
<evidence type="ECO:0000256" key="3">
    <source>
        <dbReference type="ARBA" id="ARBA00022792"/>
    </source>
</evidence>
<dbReference type="InterPro" id="IPR050747">
    <property type="entry name" value="Mitochondrial_chaperone_BCS1"/>
</dbReference>
<accession>A0A1Y2H544</accession>
<gene>
    <name evidence="6" type="ORF">BCR44DRAFT_1505089</name>
</gene>
<dbReference type="Pfam" id="PF08740">
    <property type="entry name" value="BCS1_N"/>
    <property type="match status" value="1"/>
</dbReference>
<dbReference type="SUPFAM" id="SSF52540">
    <property type="entry name" value="P-loop containing nucleoside triphosphate hydrolases"/>
    <property type="match status" value="1"/>
</dbReference>
<dbReference type="SMART" id="SM00382">
    <property type="entry name" value="AAA"/>
    <property type="match status" value="1"/>
</dbReference>
<proteinExistence type="inferred from homology"/>
<evidence type="ECO:0000256" key="2">
    <source>
        <dbReference type="ARBA" id="ARBA00007448"/>
    </source>
</evidence>
<comment type="similarity">
    <text evidence="2">Belongs to the AAA ATPase family. BCS1 subfamily.</text>
</comment>
<sequence>MYTRIMPCAFPRRIFVRAAVGTSPLLATPLRLMHAEAGSATSSLLDHASHSPHTASFIGDLANGLAATLGLADNPMITGSIAVTAVGLGLAGARLLSNVLVDLITKRVLVRVTMDSRDELYAWTLEWLSTENSYGLNCTHVVASSKPRLPSMAQRPVTDAPPDAPNVAASASALLDKHKPKQPSVYFFPSLGFHFFWFQRRLFFMSRSRTNPSAASMSQTPLESLTLTTIGTSRQIVLPLLNEIRRCSTEKDSSRTKIWTGDQYGVWRSIYSRPTRPLDSVVMDERAKKDLLEDAVTFLESEKFYAQAGLPYRRGYLLFGPPGTGKTSLVVAVAGALGLPIYVLNLGSRALNDSNVLDLLIDAPPKCILLLEDIHCLFKTDSAPTTTIPQSVEQAASAEAKDGGYTFTQPEMASNVSLSTLLNILDGVIASEGRLLFMTTNSTALDPAIVRPGRIDRKIYLGNASPAVAASLARRFLRSAEGVNEADAKAAERALAQAVAKEVVHGAESQVAVMDESDELLAKELQLPVKSLHLESRLSPAQVVGFLMRYRRDAFGAISNLHELKSLHEMKSLQ</sequence>
<evidence type="ECO:0000313" key="6">
    <source>
        <dbReference type="EMBL" id="ORZ29690.1"/>
    </source>
</evidence>
<comment type="caution">
    <text evidence="6">The sequence shown here is derived from an EMBL/GenBank/DDBJ whole genome shotgun (WGS) entry which is preliminary data.</text>
</comment>
<evidence type="ECO:0000256" key="1">
    <source>
        <dbReference type="ARBA" id="ARBA00004434"/>
    </source>
</evidence>
<keyword evidence="3" id="KW-0496">Mitochondrion</keyword>
<protein>
    <submittedName>
        <fullName evidence="6">p-loop containing nucleoside triphosphate hydrolase protein</fullName>
    </submittedName>
</protein>
<keyword evidence="3" id="KW-0472">Membrane</keyword>
<keyword evidence="7" id="KW-1185">Reference proteome</keyword>